<evidence type="ECO:0000256" key="3">
    <source>
        <dbReference type="ARBA" id="ARBA00022449"/>
    </source>
</evidence>
<dbReference type="InterPro" id="IPR051171">
    <property type="entry name" value="CaCA"/>
</dbReference>
<dbReference type="GO" id="GO:0005432">
    <property type="term" value="F:calcium:sodium antiporter activity"/>
    <property type="evidence" value="ECO:0007669"/>
    <property type="project" value="InterPro"/>
</dbReference>
<reference evidence="10 11" key="1">
    <citation type="journal article" date="2019" name="Gigascience">
        <title>Whole-genome sequence of the oriental lung fluke Paragonimus westermani.</title>
        <authorList>
            <person name="Oey H."/>
            <person name="Zakrzewski M."/>
            <person name="Narain K."/>
            <person name="Devi K.R."/>
            <person name="Agatsuma T."/>
            <person name="Nawaratna S."/>
            <person name="Gobert G.N."/>
            <person name="Jones M.K."/>
            <person name="Ragan M.A."/>
            <person name="McManus D.P."/>
            <person name="Krause L."/>
        </authorList>
    </citation>
    <scope>NUCLEOTIDE SEQUENCE [LARGE SCALE GENOMIC DNA]</scope>
    <source>
        <strain evidence="10 11">IND2009</strain>
    </source>
</reference>
<evidence type="ECO:0000256" key="2">
    <source>
        <dbReference type="ARBA" id="ARBA00022448"/>
    </source>
</evidence>
<keyword evidence="7" id="KW-0406">Ion transport</keyword>
<evidence type="ECO:0000256" key="6">
    <source>
        <dbReference type="ARBA" id="ARBA00022989"/>
    </source>
</evidence>
<dbReference type="InterPro" id="IPR044880">
    <property type="entry name" value="NCX_ion-bd_dom_sf"/>
</dbReference>
<feature type="domain" description="Sodium/calcium exchanger membrane region" evidence="9">
    <location>
        <begin position="47"/>
        <end position="105"/>
    </location>
</feature>
<keyword evidence="4" id="KW-0109">Calcium transport</keyword>
<dbReference type="GO" id="GO:0042383">
    <property type="term" value="C:sarcolemma"/>
    <property type="evidence" value="ECO:0007669"/>
    <property type="project" value="TreeGrafter"/>
</dbReference>
<keyword evidence="2" id="KW-0813">Transport</keyword>
<evidence type="ECO:0000256" key="8">
    <source>
        <dbReference type="ARBA" id="ARBA00023136"/>
    </source>
</evidence>
<keyword evidence="5" id="KW-0812">Transmembrane</keyword>
<sequence length="138" mass="14935">GRLHVAKRQRRWNPSPTVKSGLCLTWADILLEAALCISSPKVINSQSFFIFQFANQLGCVAGLKTAVTGITLVAIGTSLPDAFASRTAARLDESADNSIGNITGTFECLMLFRKTLNLESFIAYIAAASFFCQLIRSS</sequence>
<accession>A0A5J4P070</accession>
<dbReference type="InterPro" id="IPR004836">
    <property type="entry name" value="Na_Ca_Ex"/>
</dbReference>
<keyword evidence="3" id="KW-0050">Antiport</keyword>
<dbReference type="PANTHER" id="PTHR11878:SF70">
    <property type="entry name" value="CALX-BETA DOMAIN-CONTAINING PROTEIN"/>
    <property type="match status" value="1"/>
</dbReference>
<organism evidence="10 11">
    <name type="scientific">Paragonimus westermani</name>
    <dbReference type="NCBI Taxonomy" id="34504"/>
    <lineage>
        <taxon>Eukaryota</taxon>
        <taxon>Metazoa</taxon>
        <taxon>Spiralia</taxon>
        <taxon>Lophotrochozoa</taxon>
        <taxon>Platyhelminthes</taxon>
        <taxon>Trematoda</taxon>
        <taxon>Digenea</taxon>
        <taxon>Plagiorchiida</taxon>
        <taxon>Troglotremata</taxon>
        <taxon>Troglotrematidae</taxon>
        <taxon>Paragonimus</taxon>
    </lineage>
</organism>
<evidence type="ECO:0000259" key="9">
    <source>
        <dbReference type="Pfam" id="PF01699"/>
    </source>
</evidence>
<protein>
    <recommendedName>
        <fullName evidence="9">Sodium/calcium exchanger membrane region domain-containing protein</fullName>
    </recommendedName>
</protein>
<keyword evidence="4" id="KW-0106">Calcium</keyword>
<keyword evidence="11" id="KW-1185">Reference proteome</keyword>
<evidence type="ECO:0000256" key="7">
    <source>
        <dbReference type="ARBA" id="ARBA00023065"/>
    </source>
</evidence>
<dbReference type="Proteomes" id="UP000324629">
    <property type="component" value="Unassembled WGS sequence"/>
</dbReference>
<comment type="subcellular location">
    <subcellularLocation>
        <location evidence="1">Endomembrane system</location>
        <topology evidence="1">Multi-pass membrane protein</topology>
    </subcellularLocation>
</comment>
<dbReference type="Pfam" id="PF01699">
    <property type="entry name" value="Na_Ca_ex"/>
    <property type="match status" value="1"/>
</dbReference>
<dbReference type="PANTHER" id="PTHR11878">
    <property type="entry name" value="SODIUM/CALCIUM EXCHANGER"/>
    <property type="match status" value="1"/>
</dbReference>
<dbReference type="GO" id="GO:0098703">
    <property type="term" value="P:calcium ion import across plasma membrane"/>
    <property type="evidence" value="ECO:0007669"/>
    <property type="project" value="TreeGrafter"/>
</dbReference>
<dbReference type="Gene3D" id="1.20.1420.30">
    <property type="entry name" value="NCX, central ion-binding region"/>
    <property type="match status" value="1"/>
</dbReference>
<dbReference type="EMBL" id="QNGE01000226">
    <property type="protein sequence ID" value="KAA3681335.1"/>
    <property type="molecule type" value="Genomic_DNA"/>
</dbReference>
<evidence type="ECO:0000313" key="10">
    <source>
        <dbReference type="EMBL" id="KAA3681335.1"/>
    </source>
</evidence>
<evidence type="ECO:0000256" key="1">
    <source>
        <dbReference type="ARBA" id="ARBA00004127"/>
    </source>
</evidence>
<keyword evidence="6" id="KW-1133">Transmembrane helix</keyword>
<feature type="non-terminal residue" evidence="10">
    <location>
        <position position="1"/>
    </location>
</feature>
<evidence type="ECO:0000313" key="11">
    <source>
        <dbReference type="Proteomes" id="UP000324629"/>
    </source>
</evidence>
<gene>
    <name evidence="10" type="ORF">DEA37_0013271</name>
</gene>
<dbReference type="GO" id="GO:0012505">
    <property type="term" value="C:endomembrane system"/>
    <property type="evidence" value="ECO:0007669"/>
    <property type="project" value="UniProtKB-SubCell"/>
</dbReference>
<dbReference type="GO" id="GO:0098794">
    <property type="term" value="C:postsynapse"/>
    <property type="evidence" value="ECO:0007669"/>
    <property type="project" value="TreeGrafter"/>
</dbReference>
<evidence type="ECO:0000256" key="4">
    <source>
        <dbReference type="ARBA" id="ARBA00022568"/>
    </source>
</evidence>
<dbReference type="PRINTS" id="PR01259">
    <property type="entry name" value="NACAEXCHNGR"/>
</dbReference>
<name>A0A5J4P070_9TREM</name>
<dbReference type="InterPro" id="IPR004837">
    <property type="entry name" value="NaCa_Exmemb"/>
</dbReference>
<keyword evidence="8" id="KW-0472">Membrane</keyword>
<dbReference type="AlphaFoldDB" id="A0A5J4P070"/>
<evidence type="ECO:0000256" key="5">
    <source>
        <dbReference type="ARBA" id="ARBA00022692"/>
    </source>
</evidence>
<proteinExistence type="predicted"/>
<comment type="caution">
    <text evidence="10">The sequence shown here is derived from an EMBL/GenBank/DDBJ whole genome shotgun (WGS) entry which is preliminary data.</text>
</comment>
<dbReference type="GO" id="GO:0030424">
    <property type="term" value="C:axon"/>
    <property type="evidence" value="ECO:0007669"/>
    <property type="project" value="TreeGrafter"/>
</dbReference>